<accession>S9PAQ1</accession>
<dbReference type="InterPro" id="IPR006035">
    <property type="entry name" value="Ureohydrolase"/>
</dbReference>
<dbReference type="eggNOG" id="COG0010">
    <property type="taxonomic scope" value="Bacteria"/>
</dbReference>
<dbReference type="RefSeq" id="WP_002622453.1">
    <property type="nucleotide sequence ID" value="NZ_ANAH02000010.1"/>
</dbReference>
<sequence>MDEPDGTLIGFGGAVVRSVEELPEPAGEGAACFFGVDSELCRRFGSSNEGAAVFIRSASARMRPWTRRERPGAIDVGVLRGSASEMMEETLLLGAGLVARGFVPVAVGCDHTVSYAHALGVCRERRATYVYLDAHLDLGLHDDRQQPALHNGNFIGALVRSGRFEQVVNVGARAWTTHDEVYEAQTHVTILRSASLDALAFLRGRDVYVSLDVDVLDPTFVPNLCCREPFGFTPRELLSVMEWLRRHCHVLGADVSELAPDAQHGHTAEIAMRCIHELIGPRGGPS</sequence>
<comment type="caution">
    <text evidence="4">The sequence shown here is derived from an EMBL/GenBank/DDBJ whole genome shotgun (WGS) entry which is preliminary data.</text>
</comment>
<evidence type="ECO:0000256" key="3">
    <source>
        <dbReference type="PROSITE-ProRule" id="PRU00742"/>
    </source>
</evidence>
<dbReference type="PANTHER" id="PTHR11358:SF26">
    <property type="entry name" value="GUANIDINO ACID HYDROLASE, MITOCHONDRIAL"/>
    <property type="match status" value="1"/>
</dbReference>
<dbReference type="PANTHER" id="PTHR11358">
    <property type="entry name" value="ARGINASE/AGMATINASE"/>
    <property type="match status" value="1"/>
</dbReference>
<organism evidence="4 5">
    <name type="scientific">Cystobacter fuscus (strain ATCC 25194 / DSM 2262 / NBRC 100088 / M29)</name>
    <dbReference type="NCBI Taxonomy" id="1242864"/>
    <lineage>
        <taxon>Bacteria</taxon>
        <taxon>Pseudomonadati</taxon>
        <taxon>Myxococcota</taxon>
        <taxon>Myxococcia</taxon>
        <taxon>Myxococcales</taxon>
        <taxon>Cystobacterineae</taxon>
        <taxon>Archangiaceae</taxon>
        <taxon>Cystobacter</taxon>
    </lineage>
</organism>
<dbReference type="Pfam" id="PF00491">
    <property type="entry name" value="Arginase"/>
    <property type="match status" value="1"/>
</dbReference>
<evidence type="ECO:0000313" key="4">
    <source>
        <dbReference type="EMBL" id="EPX61475.1"/>
    </source>
</evidence>
<dbReference type="GO" id="GO:0046872">
    <property type="term" value="F:metal ion binding"/>
    <property type="evidence" value="ECO:0007669"/>
    <property type="project" value="UniProtKB-KW"/>
</dbReference>
<dbReference type="GO" id="GO:0033389">
    <property type="term" value="P:putrescine biosynthetic process from arginine, via agmatine"/>
    <property type="evidence" value="ECO:0007669"/>
    <property type="project" value="TreeGrafter"/>
</dbReference>
<comment type="similarity">
    <text evidence="3">Belongs to the arginase family.</text>
</comment>
<keyword evidence="1" id="KW-0479">Metal-binding</keyword>
<gene>
    <name evidence="4" type="ORF">D187_001258</name>
</gene>
<reference evidence="4" key="1">
    <citation type="submission" date="2013-05" db="EMBL/GenBank/DDBJ databases">
        <title>Genome assembly of Cystobacter fuscus DSM 2262.</title>
        <authorList>
            <person name="Sharma G."/>
            <person name="Khatri I."/>
            <person name="Kaur C."/>
            <person name="Mayilraj S."/>
            <person name="Subramanian S."/>
        </authorList>
    </citation>
    <scope>NUCLEOTIDE SEQUENCE [LARGE SCALE GENOMIC DNA]</scope>
    <source>
        <strain evidence="4">DSM 2262</strain>
    </source>
</reference>
<dbReference type="Proteomes" id="UP000011682">
    <property type="component" value="Unassembled WGS sequence"/>
</dbReference>
<dbReference type="GO" id="GO:0008783">
    <property type="term" value="F:agmatinase activity"/>
    <property type="evidence" value="ECO:0007669"/>
    <property type="project" value="TreeGrafter"/>
</dbReference>
<dbReference type="Gene3D" id="3.40.800.10">
    <property type="entry name" value="Ureohydrolase domain"/>
    <property type="match status" value="1"/>
</dbReference>
<dbReference type="AlphaFoldDB" id="S9PAQ1"/>
<dbReference type="InterPro" id="IPR023696">
    <property type="entry name" value="Ureohydrolase_dom_sf"/>
</dbReference>
<evidence type="ECO:0000256" key="1">
    <source>
        <dbReference type="ARBA" id="ARBA00022723"/>
    </source>
</evidence>
<dbReference type="EMBL" id="ANAH02000010">
    <property type="protein sequence ID" value="EPX61475.1"/>
    <property type="molecule type" value="Genomic_DNA"/>
</dbReference>
<protein>
    <submittedName>
        <fullName evidence="4">Agmatinase</fullName>
    </submittedName>
</protein>
<name>S9PAQ1_CYSF2</name>
<proteinExistence type="inferred from homology"/>
<dbReference type="PROSITE" id="PS51409">
    <property type="entry name" value="ARGINASE_2"/>
    <property type="match status" value="1"/>
</dbReference>
<dbReference type="SUPFAM" id="SSF52768">
    <property type="entry name" value="Arginase/deacetylase"/>
    <property type="match status" value="1"/>
</dbReference>
<keyword evidence="2" id="KW-0378">Hydrolase</keyword>
<evidence type="ECO:0000313" key="5">
    <source>
        <dbReference type="Proteomes" id="UP000011682"/>
    </source>
</evidence>
<keyword evidence="5" id="KW-1185">Reference proteome</keyword>
<evidence type="ECO:0000256" key="2">
    <source>
        <dbReference type="ARBA" id="ARBA00022801"/>
    </source>
</evidence>